<feature type="domain" description="YknX-like C-terminal permuted SH3-like" evidence="3">
    <location>
        <begin position="230"/>
        <end position="296"/>
    </location>
</feature>
<dbReference type="GO" id="GO:0030288">
    <property type="term" value="C:outer membrane-bounded periplasmic space"/>
    <property type="evidence" value="ECO:0007669"/>
    <property type="project" value="TreeGrafter"/>
</dbReference>
<dbReference type="Pfam" id="PF25989">
    <property type="entry name" value="YknX_C"/>
    <property type="match status" value="1"/>
</dbReference>
<dbReference type="GO" id="GO:0060003">
    <property type="term" value="P:copper ion export"/>
    <property type="evidence" value="ECO:0007669"/>
    <property type="project" value="TreeGrafter"/>
</dbReference>
<dbReference type="GO" id="GO:0046914">
    <property type="term" value="F:transition metal ion binding"/>
    <property type="evidence" value="ECO:0007669"/>
    <property type="project" value="TreeGrafter"/>
</dbReference>
<dbReference type="PANTHER" id="PTHR30097:SF4">
    <property type="entry name" value="SLR6042 PROTEIN"/>
    <property type="match status" value="1"/>
</dbReference>
<dbReference type="AlphaFoldDB" id="A0A1C3WPL8"/>
<evidence type="ECO:0000313" key="4">
    <source>
        <dbReference type="EMBL" id="MEY9471075.1"/>
    </source>
</evidence>
<dbReference type="Gene3D" id="2.40.420.20">
    <property type="match status" value="1"/>
</dbReference>
<dbReference type="Proteomes" id="UP000183174">
    <property type="component" value="Unassembled WGS sequence"/>
</dbReference>
<gene>
    <name evidence="4" type="ORF">ABH992_003474</name>
    <name evidence="5" type="ORF">GA0061099_1006656</name>
</gene>
<sequence length="306" mass="31744">MEFTQLEFPMRHLPRAVVRNLCPAAVAGLLVLSPHPAGAADDDAPKGPAVTVLKVAKSCFSDVVEATGTIIAREETSVRPERPGLKVTDVLAEAGDTTTAGQVLARLALPEGGTLQVTAPVAGVIATSTAQIGNFASAKGEALFTIVARSEYDLVGLVATTDVRKLAVNQQATVRIPGGGDISGKVRRIGPTVEPNIQQGMVYIGISSQKRLLLNGSGRALIKTGQSCNVAVPLTAVQYSSAGTVVQVIRRNRVETKRVEVGLMSGGNIEVRDGLSEGDVVVARAGALLREGDPVRPVMASAEAAK</sequence>
<protein>
    <submittedName>
        <fullName evidence="4">Multidrug efflux pump subunit AcrA (Membrane-fusion protein)</fullName>
    </submittedName>
    <submittedName>
        <fullName evidence="5">RND family efflux transporter, MFP subunit</fullName>
    </submittedName>
</protein>
<reference evidence="4 7" key="2">
    <citation type="submission" date="2024-07" db="EMBL/GenBank/DDBJ databases">
        <title>Genomic Encyclopedia of Type Strains, Phase V (KMG-V): Genome sequencing to study the core and pangenomes of soil and plant-associated prokaryotes.</title>
        <authorList>
            <person name="Whitman W."/>
        </authorList>
    </citation>
    <scope>NUCLEOTIDE SEQUENCE [LARGE SCALE GENOMIC DNA]</scope>
    <source>
        <strain evidence="4 7">USDA 222</strain>
    </source>
</reference>
<dbReference type="PANTHER" id="PTHR30097">
    <property type="entry name" value="CATION EFFLUX SYSTEM PROTEIN CUSB"/>
    <property type="match status" value="1"/>
</dbReference>
<organism evidence="5 6">
    <name type="scientific">Bradyrhizobium yuanmingense</name>
    <dbReference type="NCBI Taxonomy" id="108015"/>
    <lineage>
        <taxon>Bacteria</taxon>
        <taxon>Pseudomonadati</taxon>
        <taxon>Pseudomonadota</taxon>
        <taxon>Alphaproteobacteria</taxon>
        <taxon>Hyphomicrobiales</taxon>
        <taxon>Nitrobacteraceae</taxon>
        <taxon>Bradyrhizobium</taxon>
    </lineage>
</organism>
<name>A0A1C3WPL8_9BRAD</name>
<keyword evidence="1" id="KW-0813">Transport</keyword>
<accession>A0A1C3WPL8</accession>
<dbReference type="Proteomes" id="UP001565474">
    <property type="component" value="Unassembled WGS sequence"/>
</dbReference>
<proteinExistence type="predicted"/>
<reference evidence="5 6" key="1">
    <citation type="submission" date="2016-08" db="EMBL/GenBank/DDBJ databases">
        <authorList>
            <person name="Seilhamer J.J."/>
        </authorList>
    </citation>
    <scope>NUCLEOTIDE SEQUENCE [LARGE SCALE GENOMIC DNA]</scope>
    <source>
        <strain evidence="5 6">CCBAU 10071</strain>
    </source>
</reference>
<dbReference type="InterPro" id="IPR058637">
    <property type="entry name" value="YknX-like_C"/>
</dbReference>
<feature type="chain" id="PRO_5008685851" evidence="2">
    <location>
        <begin position="40"/>
        <end position="306"/>
    </location>
</feature>
<evidence type="ECO:0000313" key="5">
    <source>
        <dbReference type="EMBL" id="SCB41888.1"/>
    </source>
</evidence>
<dbReference type="EMBL" id="JBGBZN010000002">
    <property type="protein sequence ID" value="MEY9471075.1"/>
    <property type="molecule type" value="Genomic_DNA"/>
</dbReference>
<evidence type="ECO:0000259" key="3">
    <source>
        <dbReference type="Pfam" id="PF25989"/>
    </source>
</evidence>
<dbReference type="InterPro" id="IPR051909">
    <property type="entry name" value="MFP_Cation_Efflux"/>
</dbReference>
<evidence type="ECO:0000256" key="1">
    <source>
        <dbReference type="ARBA" id="ARBA00022448"/>
    </source>
</evidence>
<evidence type="ECO:0000313" key="6">
    <source>
        <dbReference type="Proteomes" id="UP000183174"/>
    </source>
</evidence>
<keyword evidence="2" id="KW-0732">Signal</keyword>
<keyword evidence="7" id="KW-1185">Reference proteome</keyword>
<evidence type="ECO:0000313" key="7">
    <source>
        <dbReference type="Proteomes" id="UP001565474"/>
    </source>
</evidence>
<dbReference type="GO" id="GO:0015679">
    <property type="term" value="P:plasma membrane copper ion transport"/>
    <property type="evidence" value="ECO:0007669"/>
    <property type="project" value="TreeGrafter"/>
</dbReference>
<dbReference type="Gene3D" id="2.40.50.100">
    <property type="match status" value="1"/>
</dbReference>
<evidence type="ECO:0000256" key="2">
    <source>
        <dbReference type="SAM" id="SignalP"/>
    </source>
</evidence>
<dbReference type="EMBL" id="FMAE01000006">
    <property type="protein sequence ID" value="SCB41888.1"/>
    <property type="molecule type" value="Genomic_DNA"/>
</dbReference>
<feature type="signal peptide" evidence="2">
    <location>
        <begin position="1"/>
        <end position="39"/>
    </location>
</feature>